<dbReference type="Pfam" id="PF00004">
    <property type="entry name" value="AAA"/>
    <property type="match status" value="1"/>
</dbReference>
<name>A0ABR9AVF6_9BACL</name>
<dbReference type="InterPro" id="IPR050168">
    <property type="entry name" value="AAA_ATPase_domain"/>
</dbReference>
<protein>
    <submittedName>
        <fullName evidence="2">ATP-binding protein</fullName>
    </submittedName>
</protein>
<accession>A0ABR9AVF6</accession>
<dbReference type="CDD" id="cd19481">
    <property type="entry name" value="RecA-like_protease"/>
    <property type="match status" value="1"/>
</dbReference>
<dbReference type="InterPro" id="IPR003593">
    <property type="entry name" value="AAA+_ATPase"/>
</dbReference>
<sequence>MATAAQIKMLVEAHVSKNDDRFKTIVLQLAAHEAKLGHTSFARELRGILNNNQNSNYKIIEFSKDIDELIDTTIGEHRLAELVVTNEIKDRIYRILKEYQMREKLTKYGLSNRRKILLEGVPGTGKTLSASIIATEIGLPLCTIKMDKLMTKYMGETGTKLRVVFDAIKEYQAVYFFDEFDAIGTDRNKDNDVGEVRRVLNLFLQFIEQDDSESIIIAATNNPQLLDPALFRRFDDVIHFALPSKRQIPDLIINRLGQFAPPENSIDMENILDISGSLSHAELTKACDDSIKEAIMSDKKTVTSEQLLKMIKEKVR</sequence>
<proteinExistence type="predicted"/>
<dbReference type="RefSeq" id="WP_192024390.1">
    <property type="nucleotide sequence ID" value="NZ_JACYTN010000003.1"/>
</dbReference>
<dbReference type="SMART" id="SM00382">
    <property type="entry name" value="AAA"/>
    <property type="match status" value="1"/>
</dbReference>
<keyword evidence="3" id="KW-1185">Reference proteome</keyword>
<reference evidence="2 3" key="1">
    <citation type="submission" date="2020-09" db="EMBL/GenBank/DDBJ databases">
        <title>Paenibacillus sp. CAU 1523 isolated from sand of Haeundae Beach.</title>
        <authorList>
            <person name="Kim W."/>
        </authorList>
    </citation>
    <scope>NUCLEOTIDE SEQUENCE [LARGE SCALE GENOMIC DNA]</scope>
    <source>
        <strain evidence="2 3">CAU 1523</strain>
    </source>
</reference>
<evidence type="ECO:0000313" key="2">
    <source>
        <dbReference type="EMBL" id="MBD8497982.1"/>
    </source>
</evidence>
<evidence type="ECO:0000259" key="1">
    <source>
        <dbReference type="SMART" id="SM00382"/>
    </source>
</evidence>
<organism evidence="2 3">
    <name type="scientific">Paenibacillus arenosi</name>
    <dbReference type="NCBI Taxonomy" id="2774142"/>
    <lineage>
        <taxon>Bacteria</taxon>
        <taxon>Bacillati</taxon>
        <taxon>Bacillota</taxon>
        <taxon>Bacilli</taxon>
        <taxon>Bacillales</taxon>
        <taxon>Paenibacillaceae</taxon>
        <taxon>Paenibacillus</taxon>
    </lineage>
</organism>
<dbReference type="Proteomes" id="UP000634529">
    <property type="component" value="Unassembled WGS sequence"/>
</dbReference>
<dbReference type="SUPFAM" id="SSF52540">
    <property type="entry name" value="P-loop containing nucleoside triphosphate hydrolases"/>
    <property type="match status" value="1"/>
</dbReference>
<keyword evidence="2" id="KW-0547">Nucleotide-binding</keyword>
<comment type="caution">
    <text evidence="2">The sequence shown here is derived from an EMBL/GenBank/DDBJ whole genome shotgun (WGS) entry which is preliminary data.</text>
</comment>
<feature type="domain" description="AAA+ ATPase" evidence="1">
    <location>
        <begin position="112"/>
        <end position="244"/>
    </location>
</feature>
<evidence type="ECO:0000313" key="3">
    <source>
        <dbReference type="Proteomes" id="UP000634529"/>
    </source>
</evidence>
<dbReference type="Gene3D" id="3.40.50.300">
    <property type="entry name" value="P-loop containing nucleotide triphosphate hydrolases"/>
    <property type="match status" value="1"/>
</dbReference>
<dbReference type="InterPro" id="IPR027417">
    <property type="entry name" value="P-loop_NTPase"/>
</dbReference>
<gene>
    <name evidence="2" type="ORF">IFO66_06645</name>
</gene>
<dbReference type="PANTHER" id="PTHR23077">
    <property type="entry name" value="AAA-FAMILY ATPASE"/>
    <property type="match status" value="1"/>
</dbReference>
<dbReference type="InterPro" id="IPR003959">
    <property type="entry name" value="ATPase_AAA_core"/>
</dbReference>
<dbReference type="EMBL" id="JACYTN010000003">
    <property type="protein sequence ID" value="MBD8497982.1"/>
    <property type="molecule type" value="Genomic_DNA"/>
</dbReference>
<dbReference type="PANTHER" id="PTHR23077:SF198">
    <property type="entry name" value="ATP-DEPENDENT ZINC METALLOPROTEASE FTSH"/>
    <property type="match status" value="1"/>
</dbReference>
<dbReference type="GO" id="GO:0005524">
    <property type="term" value="F:ATP binding"/>
    <property type="evidence" value="ECO:0007669"/>
    <property type="project" value="UniProtKB-KW"/>
</dbReference>
<keyword evidence="2" id="KW-0067">ATP-binding</keyword>